<dbReference type="KEGG" id="nkf:Nkreftii_000727"/>
<dbReference type="Pfam" id="PF14271">
    <property type="entry name" value="DUF4359"/>
    <property type="match status" value="1"/>
</dbReference>
<dbReference type="Proteomes" id="UP000593737">
    <property type="component" value="Chromosome"/>
</dbReference>
<proteinExistence type="predicted"/>
<protein>
    <recommendedName>
        <fullName evidence="3">DUF4359 domain-containing protein</fullName>
    </recommendedName>
</protein>
<evidence type="ECO:0000313" key="1">
    <source>
        <dbReference type="EMBL" id="QPD02953.1"/>
    </source>
</evidence>
<sequence length="123" mass="13910">MNLFRLSVVVGILIVAVGLALSNPTMDDYVRFVEQELSKAMDRMDQATSTREQQFIRQVFRSQSKKILESVVRPSTARRNWGIFSYFETHLADTNVVVLGLGGRFIPLQGVEEATLKIGRMAF</sequence>
<dbReference type="InterPro" id="IPR025578">
    <property type="entry name" value="DUF4359"/>
</dbReference>
<evidence type="ECO:0000313" key="2">
    <source>
        <dbReference type="Proteomes" id="UP000593737"/>
    </source>
</evidence>
<reference evidence="1 2" key="1">
    <citation type="journal article" date="2020" name="ISME J.">
        <title>Enrichment and physiological characterization of a novel comammox Nitrospira indicates ammonium inhibition of complete nitrification.</title>
        <authorList>
            <person name="Sakoula D."/>
            <person name="Koch H."/>
            <person name="Frank J."/>
            <person name="Jetten M.S.M."/>
            <person name="van Kessel M.A.H.J."/>
            <person name="Lucker S."/>
        </authorList>
    </citation>
    <scope>NUCLEOTIDE SEQUENCE [LARGE SCALE GENOMIC DNA]</scope>
    <source>
        <strain evidence="1">Comreactor17</strain>
    </source>
</reference>
<dbReference type="AlphaFoldDB" id="A0A7S8FBU4"/>
<gene>
    <name evidence="1" type="ORF">Nkreftii_000727</name>
</gene>
<dbReference type="EMBL" id="CP047423">
    <property type="protein sequence ID" value="QPD02953.1"/>
    <property type="molecule type" value="Genomic_DNA"/>
</dbReference>
<name>A0A7S8FBU4_9BACT</name>
<evidence type="ECO:0008006" key="3">
    <source>
        <dbReference type="Google" id="ProtNLM"/>
    </source>
</evidence>
<accession>A0A7S8FBU4</accession>
<organism evidence="1 2">
    <name type="scientific">Candidatus Nitrospira kreftii</name>
    <dbReference type="NCBI Taxonomy" id="2652173"/>
    <lineage>
        <taxon>Bacteria</taxon>
        <taxon>Pseudomonadati</taxon>
        <taxon>Nitrospirota</taxon>
        <taxon>Nitrospiria</taxon>
        <taxon>Nitrospirales</taxon>
        <taxon>Nitrospiraceae</taxon>
        <taxon>Nitrospira</taxon>
    </lineage>
</organism>